<keyword evidence="6" id="KW-1185">Reference proteome</keyword>
<comment type="caution">
    <text evidence="5">The sequence shown here is derived from an EMBL/GenBank/DDBJ whole genome shotgun (WGS) entry which is preliminary data.</text>
</comment>
<dbReference type="Pfam" id="PF08241">
    <property type="entry name" value="Methyltransf_11"/>
    <property type="match status" value="1"/>
</dbReference>
<dbReference type="Gene3D" id="3.40.50.150">
    <property type="entry name" value="Vaccinia Virus protein VP39"/>
    <property type="match status" value="1"/>
</dbReference>
<feature type="domain" description="Methyltransferase type 11" evidence="4">
    <location>
        <begin position="53"/>
        <end position="150"/>
    </location>
</feature>
<name>A0AAW1PEI2_9CHLO</name>
<dbReference type="PANTHER" id="PTHR44942">
    <property type="entry name" value="METHYLTRANSF_11 DOMAIN-CONTAINING PROTEIN"/>
    <property type="match status" value="1"/>
</dbReference>
<dbReference type="InterPro" id="IPR013216">
    <property type="entry name" value="Methyltransf_11"/>
</dbReference>
<dbReference type="EMBL" id="JALJOQ010000025">
    <property type="protein sequence ID" value="KAK9808255.1"/>
    <property type="molecule type" value="Genomic_DNA"/>
</dbReference>
<protein>
    <recommendedName>
        <fullName evidence="4">Methyltransferase type 11 domain-containing protein</fullName>
    </recommendedName>
</protein>
<dbReference type="GO" id="GO:0008757">
    <property type="term" value="F:S-adenosylmethionine-dependent methyltransferase activity"/>
    <property type="evidence" value="ECO:0007669"/>
    <property type="project" value="InterPro"/>
</dbReference>
<sequence>MATSAGTDLHAGAKAFNLQANAYELGRPSYPDEAVQAALQDTGLLNKNEASVLDLAAGTGKFTRLLAAQPSLHVSAIEPAKGMREAFEQNQPSWNLPRPVTIKDGSATSLPFGDGTFDAVFAAQAFHWFASEAALREIHRILKRSGHIVLIWNREDDQIPWQKELLQLFEPHSQHIPQYWQGKWKDAFKNDFARNSLGVKDVEAQSKFFRDSMRMTPDTLWARVLSKSYISAMDAQQQAKIKQSVDGILQEHQPSKHGTGSQDDEFEVVVKTELFICQRKD</sequence>
<dbReference type="SUPFAM" id="SSF53335">
    <property type="entry name" value="S-adenosyl-L-methionine-dependent methyltransferases"/>
    <property type="match status" value="1"/>
</dbReference>
<proteinExistence type="inferred from homology"/>
<accession>A0AAW1PEI2</accession>
<dbReference type="Proteomes" id="UP001465755">
    <property type="component" value="Unassembled WGS sequence"/>
</dbReference>
<dbReference type="InterPro" id="IPR051052">
    <property type="entry name" value="Diverse_substrate_MTase"/>
</dbReference>
<keyword evidence="2" id="KW-0489">Methyltransferase</keyword>
<evidence type="ECO:0000256" key="3">
    <source>
        <dbReference type="ARBA" id="ARBA00022679"/>
    </source>
</evidence>
<keyword evidence="3" id="KW-0808">Transferase</keyword>
<evidence type="ECO:0000259" key="4">
    <source>
        <dbReference type="Pfam" id="PF08241"/>
    </source>
</evidence>
<evidence type="ECO:0000256" key="2">
    <source>
        <dbReference type="ARBA" id="ARBA00022603"/>
    </source>
</evidence>
<evidence type="ECO:0000256" key="1">
    <source>
        <dbReference type="ARBA" id="ARBA00008361"/>
    </source>
</evidence>
<dbReference type="GO" id="GO:0032259">
    <property type="term" value="P:methylation"/>
    <property type="evidence" value="ECO:0007669"/>
    <property type="project" value="UniProtKB-KW"/>
</dbReference>
<evidence type="ECO:0000313" key="6">
    <source>
        <dbReference type="Proteomes" id="UP001465755"/>
    </source>
</evidence>
<gene>
    <name evidence="5" type="ORF">WJX73_004023</name>
</gene>
<reference evidence="5 6" key="1">
    <citation type="journal article" date="2024" name="Nat. Commun.">
        <title>Phylogenomics reveals the evolutionary origins of lichenization in chlorophyte algae.</title>
        <authorList>
            <person name="Puginier C."/>
            <person name="Libourel C."/>
            <person name="Otte J."/>
            <person name="Skaloud P."/>
            <person name="Haon M."/>
            <person name="Grisel S."/>
            <person name="Petersen M."/>
            <person name="Berrin J.G."/>
            <person name="Delaux P.M."/>
            <person name="Dal Grande F."/>
            <person name="Keller J."/>
        </authorList>
    </citation>
    <scope>NUCLEOTIDE SEQUENCE [LARGE SCALE GENOMIC DNA]</scope>
    <source>
        <strain evidence="5 6">SAG 2036</strain>
    </source>
</reference>
<dbReference type="PANTHER" id="PTHR44942:SF4">
    <property type="entry name" value="METHYLTRANSFERASE TYPE 11 DOMAIN-CONTAINING PROTEIN"/>
    <property type="match status" value="1"/>
</dbReference>
<evidence type="ECO:0000313" key="5">
    <source>
        <dbReference type="EMBL" id="KAK9808255.1"/>
    </source>
</evidence>
<dbReference type="InterPro" id="IPR029063">
    <property type="entry name" value="SAM-dependent_MTases_sf"/>
</dbReference>
<dbReference type="AlphaFoldDB" id="A0AAW1PEI2"/>
<comment type="similarity">
    <text evidence="1">Belongs to the methyltransferase superfamily.</text>
</comment>
<organism evidence="5 6">
    <name type="scientific">Symbiochloris irregularis</name>
    <dbReference type="NCBI Taxonomy" id="706552"/>
    <lineage>
        <taxon>Eukaryota</taxon>
        <taxon>Viridiplantae</taxon>
        <taxon>Chlorophyta</taxon>
        <taxon>core chlorophytes</taxon>
        <taxon>Trebouxiophyceae</taxon>
        <taxon>Trebouxiales</taxon>
        <taxon>Trebouxiaceae</taxon>
        <taxon>Symbiochloris</taxon>
    </lineage>
</organism>
<dbReference type="CDD" id="cd02440">
    <property type="entry name" value="AdoMet_MTases"/>
    <property type="match status" value="1"/>
</dbReference>